<reference evidence="1 2" key="1">
    <citation type="submission" date="2020-03" db="EMBL/GenBank/DDBJ databases">
        <authorList>
            <person name="Sun Q."/>
        </authorList>
    </citation>
    <scope>NUCLEOTIDE SEQUENCE [LARGE SCALE GENOMIC DNA]</scope>
    <source>
        <strain evidence="1 2">JC162</strain>
    </source>
</reference>
<comment type="caution">
    <text evidence="1">The sequence shown here is derived from an EMBL/GenBank/DDBJ whole genome shotgun (WGS) entry which is preliminary data.</text>
</comment>
<dbReference type="AlphaFoldDB" id="A0A848EHC1"/>
<organism evidence="1 2">
    <name type="scientific">Neoroseomonas marina</name>
    <dbReference type="NCBI Taxonomy" id="1232220"/>
    <lineage>
        <taxon>Bacteria</taxon>
        <taxon>Pseudomonadati</taxon>
        <taxon>Pseudomonadota</taxon>
        <taxon>Alphaproteobacteria</taxon>
        <taxon>Acetobacterales</taxon>
        <taxon>Acetobacteraceae</taxon>
        <taxon>Neoroseomonas</taxon>
    </lineage>
</organism>
<dbReference type="EMBL" id="JABBKX010000011">
    <property type="protein sequence ID" value="NMJ44044.1"/>
    <property type="molecule type" value="Genomic_DNA"/>
</dbReference>
<dbReference type="Proteomes" id="UP000548582">
    <property type="component" value="Unassembled WGS sequence"/>
</dbReference>
<evidence type="ECO:0000313" key="2">
    <source>
        <dbReference type="Proteomes" id="UP000548582"/>
    </source>
</evidence>
<keyword evidence="2" id="KW-1185">Reference proteome</keyword>
<name>A0A848EHC1_9PROT</name>
<protein>
    <submittedName>
        <fullName evidence="1">Uncharacterized protein</fullName>
    </submittedName>
</protein>
<proteinExistence type="predicted"/>
<dbReference type="RefSeq" id="WP_170056234.1">
    <property type="nucleotide sequence ID" value="NZ_JABBKX010000011.1"/>
</dbReference>
<sequence length="87" mass="9713">MSSILIASLHQEEVALLEELRASTMFRRYEEIRRLLTLYDVPRPVGAELDAMLAEVEAKALPDRARRAATSSILASLGSEMRRAEVA</sequence>
<evidence type="ECO:0000313" key="1">
    <source>
        <dbReference type="EMBL" id="NMJ44044.1"/>
    </source>
</evidence>
<gene>
    <name evidence="1" type="ORF">GWK16_22540</name>
</gene>
<accession>A0A848EHC1</accession>